<evidence type="ECO:0000256" key="5">
    <source>
        <dbReference type="ARBA" id="ARBA00022989"/>
    </source>
</evidence>
<dbReference type="STRING" id="55209.HA50_07810"/>
<keyword evidence="4 8" id="KW-0812">Transmembrane</keyword>
<dbReference type="PRINTS" id="PR01490">
    <property type="entry name" value="RTXTOXIND"/>
</dbReference>
<gene>
    <name evidence="9" type="ORF">HA50_07810</name>
</gene>
<dbReference type="PANTHER" id="PTHR30386">
    <property type="entry name" value="MEMBRANE FUSION SUBUNIT OF EMRAB-TOLC MULTIDRUG EFFLUX PUMP"/>
    <property type="match status" value="1"/>
</dbReference>
<reference evidence="9 10" key="1">
    <citation type="journal article" date="2017" name="Antonie Van Leeuwenhoek">
        <title>Phylogenomic resolution of the bacterial genus Pantoea and its relationship with Erwinia and Tatumella.</title>
        <authorList>
            <person name="Palmer M."/>
            <person name="Steenkamp E.T."/>
            <person name="Coetzee M.P."/>
            <person name="Chan W.Y."/>
            <person name="van Zyl E."/>
            <person name="De Maayer P."/>
            <person name="Coutinho T.A."/>
            <person name="Blom J."/>
            <person name="Smits T.H."/>
            <person name="Duffy B."/>
            <person name="Venter S.N."/>
        </authorList>
    </citation>
    <scope>NUCLEOTIDE SEQUENCE [LARGE SCALE GENOMIC DNA]</scope>
    <source>
        <strain evidence="9 10">LMG 2657</strain>
    </source>
</reference>
<dbReference type="Gene3D" id="1.10.287.470">
    <property type="entry name" value="Helix hairpin bin"/>
    <property type="match status" value="2"/>
</dbReference>
<keyword evidence="6 8" id="KW-0472">Membrane</keyword>
<evidence type="ECO:0000256" key="6">
    <source>
        <dbReference type="ARBA" id="ARBA00023136"/>
    </source>
</evidence>
<sequence>MLFRKEVSEHLQSRYAGPVLLLTGWPVWITLFVTTLLLASLLLFLWLGSYTRRASVSGEVITWPHTINLFAPEQGVVSRLLVSTGQVVSAGTPLYALDISRVSPSGNLSTTTRALLSKQQQQMDDMVRQLEQNRRATLTTVQQQLDQLRSARQQTQKMVESATEGLDVMRSSMNDYSRFIRKGLITTDQQNNQRYLFYQQLSVWHSLNSQRVQQDMQIADLLSQQVTRAADFDGQLAQYHIRQADIARQLAEADAGSERLITAPAAGRISSLSVTAGQMVSDGDSLAQLVPAGDDTPSLIIWLPNDSVPYIKPGDTINISYAAYPAEKYGQFPGKVLSVSAAPVPLRELNSYGSAPRLANGQLEGAWFKASVALNQRGLRWQGENLPLASGMQLQATVFLEKRPLYQWMLSPYYFLKNSITGPVSDQR</sequence>
<dbReference type="PANTHER" id="PTHR30386:SF28">
    <property type="entry name" value="EXPORTED PROTEIN"/>
    <property type="match status" value="1"/>
</dbReference>
<evidence type="ECO:0000256" key="3">
    <source>
        <dbReference type="ARBA" id="ARBA00022448"/>
    </source>
</evidence>
<dbReference type="GO" id="GO:0009306">
    <property type="term" value="P:protein secretion"/>
    <property type="evidence" value="ECO:0007669"/>
    <property type="project" value="InterPro"/>
</dbReference>
<protein>
    <submittedName>
        <fullName evidence="9">Colicin V secretion protein CvaA</fullName>
    </submittedName>
</protein>
<proteinExistence type="inferred from homology"/>
<feature type="coiled-coil region" evidence="7">
    <location>
        <begin position="113"/>
        <end position="158"/>
    </location>
</feature>
<feature type="transmembrane region" description="Helical" evidence="8">
    <location>
        <begin position="25"/>
        <end position="47"/>
    </location>
</feature>
<comment type="subcellular location">
    <subcellularLocation>
        <location evidence="1">Membrane</location>
        <topology evidence="1">Single-pass membrane protein</topology>
    </subcellularLocation>
</comment>
<evidence type="ECO:0000313" key="9">
    <source>
        <dbReference type="EMBL" id="ORM93254.1"/>
    </source>
</evidence>
<dbReference type="SUPFAM" id="SSF111369">
    <property type="entry name" value="HlyD-like secretion proteins"/>
    <property type="match status" value="1"/>
</dbReference>
<dbReference type="AlphaFoldDB" id="A0A1X1ETQ4"/>
<dbReference type="Proteomes" id="UP000193749">
    <property type="component" value="Unassembled WGS sequence"/>
</dbReference>
<accession>A0A1X1ETQ4</accession>
<keyword evidence="7" id="KW-0175">Coiled coil</keyword>
<evidence type="ECO:0000256" key="2">
    <source>
        <dbReference type="ARBA" id="ARBA00009477"/>
    </source>
</evidence>
<evidence type="ECO:0000256" key="1">
    <source>
        <dbReference type="ARBA" id="ARBA00004167"/>
    </source>
</evidence>
<name>A0A1X1ETQ4_PANCY</name>
<dbReference type="PROSITE" id="PS00543">
    <property type="entry name" value="HLYD_FAMILY"/>
    <property type="match status" value="1"/>
</dbReference>
<dbReference type="EMBL" id="MLJI01000001">
    <property type="protein sequence ID" value="ORM93254.1"/>
    <property type="molecule type" value="Genomic_DNA"/>
</dbReference>
<keyword evidence="3" id="KW-0813">Transport</keyword>
<dbReference type="InterPro" id="IPR050739">
    <property type="entry name" value="MFP"/>
</dbReference>
<evidence type="ECO:0000256" key="4">
    <source>
        <dbReference type="ARBA" id="ARBA00022692"/>
    </source>
</evidence>
<dbReference type="RefSeq" id="WP_084873905.1">
    <property type="nucleotide sequence ID" value="NZ_JAGGMY010000001.1"/>
</dbReference>
<dbReference type="OrthoDB" id="9775513at2"/>
<keyword evidence="5 8" id="KW-1133">Transmembrane helix</keyword>
<evidence type="ECO:0000256" key="8">
    <source>
        <dbReference type="SAM" id="Phobius"/>
    </source>
</evidence>
<dbReference type="Gene3D" id="2.40.50.100">
    <property type="match status" value="2"/>
</dbReference>
<keyword evidence="10" id="KW-1185">Reference proteome</keyword>
<evidence type="ECO:0000313" key="10">
    <source>
        <dbReference type="Proteomes" id="UP000193749"/>
    </source>
</evidence>
<dbReference type="GO" id="GO:0016020">
    <property type="term" value="C:membrane"/>
    <property type="evidence" value="ECO:0007669"/>
    <property type="project" value="UniProtKB-SubCell"/>
</dbReference>
<evidence type="ECO:0000256" key="7">
    <source>
        <dbReference type="SAM" id="Coils"/>
    </source>
</evidence>
<organism evidence="9 10">
    <name type="scientific">Pantoea cypripedii</name>
    <name type="common">Pectobacterium cypripedii</name>
    <name type="synonym">Erwinia cypripedii</name>
    <dbReference type="NCBI Taxonomy" id="55209"/>
    <lineage>
        <taxon>Bacteria</taxon>
        <taxon>Pseudomonadati</taxon>
        <taxon>Pseudomonadota</taxon>
        <taxon>Gammaproteobacteria</taxon>
        <taxon>Enterobacterales</taxon>
        <taxon>Erwiniaceae</taxon>
        <taxon>Pantoea</taxon>
    </lineage>
</organism>
<comment type="similarity">
    <text evidence="2">Belongs to the membrane fusion protein (MFP) (TC 8.A.1) family.</text>
</comment>
<comment type="caution">
    <text evidence="9">The sequence shown here is derived from an EMBL/GenBank/DDBJ whole genome shotgun (WGS) entry which is preliminary data.</text>
</comment>
<dbReference type="InterPro" id="IPR006144">
    <property type="entry name" value="Secretion_HlyD_CS"/>
</dbReference>